<name>A0A644YFT0_9ZZZZ</name>
<gene>
    <name evidence="1" type="ORF">SDC9_73256</name>
</gene>
<protein>
    <submittedName>
        <fullName evidence="1">Uncharacterized protein</fullName>
    </submittedName>
</protein>
<dbReference type="EMBL" id="VSSQ01004816">
    <property type="protein sequence ID" value="MPM26751.1"/>
    <property type="molecule type" value="Genomic_DNA"/>
</dbReference>
<accession>A0A644YFT0</accession>
<dbReference type="InterPro" id="IPR017853">
    <property type="entry name" value="GH"/>
</dbReference>
<sequence>MNLIALFLLCITLCGCSSASEKIMVENVDNGIAENVMAQTSAEEKFLYGADISEDNLAKDIPSFEELTGKHDIYADEIYITEPAKAESFILECYASGKTPYIILKTQNNIRKDNFKESIDNMAEIIGKYQVPVFVEIFENDYFSDSNNEYYKYEAEKFYEKNAFVKRVWSIKADDIMIADKYCPDSDVDYICVNGYFDTAKEAERFFTEENDYYNLDKPLILRFGAVSFSSEGCTYTNDEACSIISEVYEKAKKDTNIKGAIYMDKSNRISNKTAYSNYYITIDKIVTEAYKKSIS</sequence>
<reference evidence="1" key="1">
    <citation type="submission" date="2019-08" db="EMBL/GenBank/DDBJ databases">
        <authorList>
            <person name="Kucharzyk K."/>
            <person name="Murdoch R.W."/>
            <person name="Higgins S."/>
            <person name="Loffler F."/>
        </authorList>
    </citation>
    <scope>NUCLEOTIDE SEQUENCE</scope>
</reference>
<evidence type="ECO:0000313" key="1">
    <source>
        <dbReference type="EMBL" id="MPM26751.1"/>
    </source>
</evidence>
<dbReference type="SUPFAM" id="SSF51445">
    <property type="entry name" value="(Trans)glycosidases"/>
    <property type="match status" value="1"/>
</dbReference>
<dbReference type="Gene3D" id="3.20.20.80">
    <property type="entry name" value="Glycosidases"/>
    <property type="match status" value="1"/>
</dbReference>
<proteinExistence type="predicted"/>
<dbReference type="AlphaFoldDB" id="A0A644YFT0"/>
<comment type="caution">
    <text evidence="1">The sequence shown here is derived from an EMBL/GenBank/DDBJ whole genome shotgun (WGS) entry which is preliminary data.</text>
</comment>
<organism evidence="1">
    <name type="scientific">bioreactor metagenome</name>
    <dbReference type="NCBI Taxonomy" id="1076179"/>
    <lineage>
        <taxon>unclassified sequences</taxon>
        <taxon>metagenomes</taxon>
        <taxon>ecological metagenomes</taxon>
    </lineage>
</organism>